<gene>
    <name evidence="1" type="ORF">BAR24066_04992</name>
</gene>
<accession>A0A9Q9SM74</accession>
<name>A0A9Q9SM74_9BURK</name>
<evidence type="ECO:0000313" key="1">
    <source>
        <dbReference type="EMBL" id="VWC04376.1"/>
    </source>
</evidence>
<dbReference type="AlphaFoldDB" id="A0A9Q9SM74"/>
<dbReference type="EMBL" id="CABVPX010000023">
    <property type="protein sequence ID" value="VWC04376.1"/>
    <property type="molecule type" value="Genomic_DNA"/>
</dbReference>
<comment type="caution">
    <text evidence="1">The sequence shown here is derived from an EMBL/GenBank/DDBJ whole genome shotgun (WGS) entry which is preliminary data.</text>
</comment>
<reference evidence="1 2" key="1">
    <citation type="submission" date="2019-09" db="EMBL/GenBank/DDBJ databases">
        <authorList>
            <person name="Depoorter E."/>
        </authorList>
    </citation>
    <scope>NUCLEOTIDE SEQUENCE [LARGE SCALE GENOMIC DNA]</scope>
    <source>
        <strain evidence="1">LMG 24066</strain>
    </source>
</reference>
<sequence>MHVALGVRVDSFIDNLTEIMSSLRLCPKQSRQFASYAPPPDRRAMIYMRFVVCESFGGGAAPGLRPGGVYSRWRLGCYGRLPEFTSGLNGTAPSSPSGQLSPITMGRSQCMFDNQDWIGNNSSVKSTRKPLRAIYHPSCASTVSFARFGQSKRFFLKSPNLVQLVGTGYRSSVFWKISGASGCRKSRSVFYSAFLNDSPIVMGRECSGALFTGSRVLTFLMNRSWQSRSRNARLTWAT</sequence>
<organism evidence="1 2">
    <name type="scientific">Burkholderia arboris</name>
    <dbReference type="NCBI Taxonomy" id="488730"/>
    <lineage>
        <taxon>Bacteria</taxon>
        <taxon>Pseudomonadati</taxon>
        <taxon>Pseudomonadota</taxon>
        <taxon>Betaproteobacteria</taxon>
        <taxon>Burkholderiales</taxon>
        <taxon>Burkholderiaceae</taxon>
        <taxon>Burkholderia</taxon>
        <taxon>Burkholderia cepacia complex</taxon>
    </lineage>
</organism>
<protein>
    <submittedName>
        <fullName evidence="1">Uncharacterized protein</fullName>
    </submittedName>
</protein>
<evidence type="ECO:0000313" key="2">
    <source>
        <dbReference type="Proteomes" id="UP000494172"/>
    </source>
</evidence>
<dbReference type="Proteomes" id="UP000494172">
    <property type="component" value="Unassembled WGS sequence"/>
</dbReference>
<proteinExistence type="predicted"/>